<evidence type="ECO:0000256" key="3">
    <source>
        <dbReference type="ARBA" id="ARBA00022723"/>
    </source>
</evidence>
<dbReference type="OrthoDB" id="9785695at2"/>
<feature type="binding site" evidence="7">
    <location>
        <position position="86"/>
    </location>
    <ligand>
        <name>Mg(2+)</name>
        <dbReference type="ChEBI" id="CHEBI:18420"/>
        <label>1</label>
        <note>catalytic</note>
    </ligand>
</feature>
<feature type="binding site" evidence="7">
    <location>
        <position position="207"/>
    </location>
    <ligand>
        <name>Mg(2+)</name>
        <dbReference type="ChEBI" id="CHEBI:18420"/>
        <label>1</label>
        <note>catalytic</note>
    </ligand>
</feature>
<gene>
    <name evidence="8" type="ORF">P409_21860</name>
</gene>
<reference evidence="8 9" key="1">
    <citation type="submission" date="2014-01" db="EMBL/GenBank/DDBJ databases">
        <title>Genome sequence determination for a cystic fibrosis isolate, Inquilinus limosus.</title>
        <authorList>
            <person name="Pino M."/>
            <person name="Di Conza J."/>
            <person name="Gutkind G."/>
        </authorList>
    </citation>
    <scope>NUCLEOTIDE SEQUENCE [LARGE SCALE GENOMIC DNA]</scope>
    <source>
        <strain evidence="8 9">MP06</strain>
    </source>
</reference>
<proteinExistence type="inferred from homology"/>
<dbReference type="InterPro" id="IPR051090">
    <property type="entry name" value="Inositol_monoP_superfamily"/>
</dbReference>
<evidence type="ECO:0000256" key="6">
    <source>
        <dbReference type="NCBIfam" id="TIGR02067"/>
    </source>
</evidence>
<dbReference type="PRINTS" id="PR00377">
    <property type="entry name" value="IMPHPHTASES"/>
</dbReference>
<organism evidence="8 9">
    <name type="scientific">Inquilinus limosus MP06</name>
    <dbReference type="NCBI Taxonomy" id="1398085"/>
    <lineage>
        <taxon>Bacteria</taxon>
        <taxon>Pseudomonadati</taxon>
        <taxon>Pseudomonadota</taxon>
        <taxon>Alphaproteobacteria</taxon>
        <taxon>Rhodospirillales</taxon>
        <taxon>Rhodospirillaceae</taxon>
        <taxon>Inquilinus</taxon>
    </lineage>
</organism>
<protein>
    <recommendedName>
        <fullName evidence="6">Histidinol-phosphatase</fullName>
        <ecNumber evidence="6">3.1.3.15</ecNumber>
    </recommendedName>
</protein>
<dbReference type="Gene3D" id="3.40.190.80">
    <property type="match status" value="1"/>
</dbReference>
<comment type="similarity">
    <text evidence="2">Belongs to the inositol monophosphatase superfamily.</text>
</comment>
<dbReference type="GO" id="GO:0000105">
    <property type="term" value="P:L-histidine biosynthetic process"/>
    <property type="evidence" value="ECO:0007669"/>
    <property type="project" value="UniProtKB-UniRule"/>
</dbReference>
<dbReference type="AlphaFoldDB" id="A0A0A0D5S1"/>
<dbReference type="InterPro" id="IPR011809">
    <property type="entry name" value="His_9_proposed"/>
</dbReference>
<evidence type="ECO:0000256" key="7">
    <source>
        <dbReference type="PIRSR" id="PIRSR600760-2"/>
    </source>
</evidence>
<dbReference type="SUPFAM" id="SSF56655">
    <property type="entry name" value="Carbohydrate phosphatase"/>
    <property type="match status" value="1"/>
</dbReference>
<dbReference type="GO" id="GO:0046872">
    <property type="term" value="F:metal ion binding"/>
    <property type="evidence" value="ECO:0007669"/>
    <property type="project" value="UniProtKB-KW"/>
</dbReference>
<comment type="cofactor">
    <cofactor evidence="1 7">
        <name>Mg(2+)</name>
        <dbReference type="ChEBI" id="CHEBI:18420"/>
    </cofactor>
</comment>
<dbReference type="RefSeq" id="WP_034843651.1">
    <property type="nucleotide sequence ID" value="NZ_JANX01000330.1"/>
</dbReference>
<evidence type="ECO:0000313" key="8">
    <source>
        <dbReference type="EMBL" id="KGM32357.1"/>
    </source>
</evidence>
<evidence type="ECO:0000256" key="2">
    <source>
        <dbReference type="ARBA" id="ARBA00009759"/>
    </source>
</evidence>
<dbReference type="EMBL" id="JANX01000330">
    <property type="protein sequence ID" value="KGM32357.1"/>
    <property type="molecule type" value="Genomic_DNA"/>
</dbReference>
<evidence type="ECO:0000256" key="1">
    <source>
        <dbReference type="ARBA" id="ARBA00001946"/>
    </source>
</evidence>
<dbReference type="Pfam" id="PF00459">
    <property type="entry name" value="Inositol_P"/>
    <property type="match status" value="1"/>
</dbReference>
<dbReference type="Gene3D" id="3.30.540.10">
    <property type="entry name" value="Fructose-1,6-Bisphosphatase, subunit A, domain 1"/>
    <property type="match status" value="1"/>
</dbReference>
<sequence>MTADSLVAFAESLADAARPAAMRWFRTGLAVEDKADDSPVTMADRGVEQLMRQMISTAYPGHGILGEEHGREGIDRDLVWVLDPIDGTRAFIAGVPLFGSLIALVEKGRPVVGVIEMPALGERFVGHAGRPTTADGKPCRTRDCGGLGNAILTTTSPEVFSGASLDAFARLAGAVKHRRYGLDCYGYALLALGCIDLVMECNLQPYDYMALVPVIEGAGGVITDWQGNPLGLDSSGEVLAAATPALHRAALGAIGRG</sequence>
<dbReference type="NCBIfam" id="TIGR02067">
    <property type="entry name" value="his_9_HisN"/>
    <property type="match status" value="1"/>
</dbReference>
<keyword evidence="5 7" id="KW-0460">Magnesium</keyword>
<keyword evidence="3 7" id="KW-0479">Metal-binding</keyword>
<evidence type="ECO:0000256" key="4">
    <source>
        <dbReference type="ARBA" id="ARBA00022801"/>
    </source>
</evidence>
<evidence type="ECO:0000256" key="5">
    <source>
        <dbReference type="ARBA" id="ARBA00022842"/>
    </source>
</evidence>
<comment type="caution">
    <text evidence="8">The sequence shown here is derived from an EMBL/GenBank/DDBJ whole genome shotgun (WGS) entry which is preliminary data.</text>
</comment>
<dbReference type="InterPro" id="IPR000760">
    <property type="entry name" value="Inositol_monophosphatase-like"/>
</dbReference>
<dbReference type="EC" id="3.1.3.15" evidence="6"/>
<dbReference type="PANTHER" id="PTHR43200:SF6">
    <property type="entry name" value="3'(2'),5'-BISPHOSPHATE NUCLEOTIDASE"/>
    <property type="match status" value="1"/>
</dbReference>
<keyword evidence="4" id="KW-0378">Hydrolase</keyword>
<dbReference type="Proteomes" id="UP000029995">
    <property type="component" value="Unassembled WGS sequence"/>
</dbReference>
<evidence type="ECO:0000313" key="9">
    <source>
        <dbReference type="Proteomes" id="UP000029995"/>
    </source>
</evidence>
<dbReference type="PANTHER" id="PTHR43200">
    <property type="entry name" value="PHOSPHATASE"/>
    <property type="match status" value="1"/>
</dbReference>
<dbReference type="CDD" id="cd01641">
    <property type="entry name" value="Bacterial_IMPase_like_1"/>
    <property type="match status" value="1"/>
</dbReference>
<feature type="binding site" evidence="7">
    <location>
        <position position="83"/>
    </location>
    <ligand>
        <name>Mg(2+)</name>
        <dbReference type="ChEBI" id="CHEBI:18420"/>
        <label>1</label>
        <note>catalytic</note>
    </ligand>
</feature>
<accession>A0A0A0D5S1</accession>
<feature type="binding site" evidence="7">
    <location>
        <position position="85"/>
    </location>
    <ligand>
        <name>Mg(2+)</name>
        <dbReference type="ChEBI" id="CHEBI:18420"/>
        <label>1</label>
        <note>catalytic</note>
    </ligand>
</feature>
<feature type="binding site" evidence="7">
    <location>
        <position position="67"/>
    </location>
    <ligand>
        <name>Mg(2+)</name>
        <dbReference type="ChEBI" id="CHEBI:18420"/>
        <label>1</label>
        <note>catalytic</note>
    </ligand>
</feature>
<name>A0A0A0D5S1_9PROT</name>
<dbReference type="GO" id="GO:0004401">
    <property type="term" value="F:histidinol-phosphatase activity"/>
    <property type="evidence" value="ECO:0007669"/>
    <property type="project" value="UniProtKB-UniRule"/>
</dbReference>